<evidence type="ECO:0000313" key="2">
    <source>
        <dbReference type="EMBL" id="MEY8042629.1"/>
    </source>
</evidence>
<dbReference type="Proteomes" id="UP001564626">
    <property type="component" value="Unassembled WGS sequence"/>
</dbReference>
<accession>A0ABV4CPH0</accession>
<feature type="transmembrane region" description="Helical" evidence="1">
    <location>
        <begin position="12"/>
        <end position="38"/>
    </location>
</feature>
<evidence type="ECO:0000256" key="1">
    <source>
        <dbReference type="SAM" id="Phobius"/>
    </source>
</evidence>
<evidence type="ECO:0000313" key="3">
    <source>
        <dbReference type="Proteomes" id="UP001564626"/>
    </source>
</evidence>
<protein>
    <submittedName>
        <fullName evidence="2">Uncharacterized protein</fullName>
    </submittedName>
</protein>
<organism evidence="2 3">
    <name type="scientific">Saccharopolyspora cebuensis</name>
    <dbReference type="NCBI Taxonomy" id="418759"/>
    <lineage>
        <taxon>Bacteria</taxon>
        <taxon>Bacillati</taxon>
        <taxon>Actinomycetota</taxon>
        <taxon>Actinomycetes</taxon>
        <taxon>Pseudonocardiales</taxon>
        <taxon>Pseudonocardiaceae</taxon>
        <taxon>Saccharopolyspora</taxon>
    </lineage>
</organism>
<reference evidence="2 3" key="1">
    <citation type="submission" date="2024-08" db="EMBL/GenBank/DDBJ databases">
        <title>Genome mining of Saccharopolyspora cebuensis PGLac3 from Nigerian medicinal plant.</title>
        <authorList>
            <person name="Ezeobiora C.E."/>
            <person name="Igbokwe N.H."/>
            <person name="Amin D.H."/>
            <person name="Mendie U.E."/>
        </authorList>
    </citation>
    <scope>NUCLEOTIDE SEQUENCE [LARGE SCALE GENOMIC DNA]</scope>
    <source>
        <strain evidence="2 3">PGLac3</strain>
    </source>
</reference>
<dbReference type="RefSeq" id="WP_369775481.1">
    <property type="nucleotide sequence ID" value="NZ_JBGEHV010000061.1"/>
</dbReference>
<gene>
    <name evidence="2" type="ORF">AB8O55_24755</name>
</gene>
<feature type="transmembrane region" description="Helical" evidence="1">
    <location>
        <begin position="44"/>
        <end position="66"/>
    </location>
</feature>
<feature type="transmembrane region" description="Helical" evidence="1">
    <location>
        <begin position="78"/>
        <end position="97"/>
    </location>
</feature>
<dbReference type="EMBL" id="JBGEHV010000061">
    <property type="protein sequence ID" value="MEY8042629.1"/>
    <property type="molecule type" value="Genomic_DNA"/>
</dbReference>
<feature type="transmembrane region" description="Helical" evidence="1">
    <location>
        <begin position="103"/>
        <end position="121"/>
    </location>
</feature>
<keyword evidence="1" id="KW-0812">Transmembrane</keyword>
<keyword evidence="3" id="KW-1185">Reference proteome</keyword>
<sequence length="144" mass="15445">MRFRAYIVFLRLCGASGLGVYLGAALCGSINIATGAAFSHGTEWLAGVPVLAVLGAVAGLAAAWLTRRWFVPRVPRRRLVFTLAGAASLPMAVTIGQGEADPFVVFPIMGVMVVVTVTLWVRGFRRETALARAVMYGNPRPARW</sequence>
<keyword evidence="1" id="KW-1133">Transmembrane helix</keyword>
<proteinExistence type="predicted"/>
<comment type="caution">
    <text evidence="2">The sequence shown here is derived from an EMBL/GenBank/DDBJ whole genome shotgun (WGS) entry which is preliminary data.</text>
</comment>
<name>A0ABV4CPH0_9PSEU</name>
<keyword evidence="1" id="KW-0472">Membrane</keyword>